<dbReference type="AlphaFoldDB" id="A0A9D4AFY1"/>
<dbReference type="EMBL" id="JAIQCV010000002">
    <property type="protein sequence ID" value="KAH1121112.1"/>
    <property type="molecule type" value="Genomic_DNA"/>
</dbReference>
<organism evidence="1 2">
    <name type="scientific">Gossypium stocksii</name>
    <dbReference type="NCBI Taxonomy" id="47602"/>
    <lineage>
        <taxon>Eukaryota</taxon>
        <taxon>Viridiplantae</taxon>
        <taxon>Streptophyta</taxon>
        <taxon>Embryophyta</taxon>
        <taxon>Tracheophyta</taxon>
        <taxon>Spermatophyta</taxon>
        <taxon>Magnoliopsida</taxon>
        <taxon>eudicotyledons</taxon>
        <taxon>Gunneridae</taxon>
        <taxon>Pentapetalae</taxon>
        <taxon>rosids</taxon>
        <taxon>malvids</taxon>
        <taxon>Malvales</taxon>
        <taxon>Malvaceae</taxon>
        <taxon>Malvoideae</taxon>
        <taxon>Gossypium</taxon>
    </lineage>
</organism>
<evidence type="ECO:0000313" key="1">
    <source>
        <dbReference type="EMBL" id="KAH1121112.1"/>
    </source>
</evidence>
<comment type="caution">
    <text evidence="1">The sequence shown here is derived from an EMBL/GenBank/DDBJ whole genome shotgun (WGS) entry which is preliminary data.</text>
</comment>
<proteinExistence type="predicted"/>
<reference evidence="1 2" key="1">
    <citation type="journal article" date="2021" name="Plant Biotechnol. J.">
        <title>Multi-omics assisted identification of the key and species-specific regulatory components of drought-tolerant mechanisms in Gossypium stocksii.</title>
        <authorList>
            <person name="Yu D."/>
            <person name="Ke L."/>
            <person name="Zhang D."/>
            <person name="Wu Y."/>
            <person name="Sun Y."/>
            <person name="Mei J."/>
            <person name="Sun J."/>
            <person name="Sun Y."/>
        </authorList>
    </citation>
    <scope>NUCLEOTIDE SEQUENCE [LARGE SCALE GENOMIC DNA]</scope>
    <source>
        <strain evidence="2">cv. E1</strain>
        <tissue evidence="1">Leaf</tissue>
    </source>
</reference>
<keyword evidence="2" id="KW-1185">Reference proteome</keyword>
<dbReference type="Proteomes" id="UP000828251">
    <property type="component" value="Unassembled WGS sequence"/>
</dbReference>
<sequence length="67" mass="7400">MTFGSTIGSLLELDRAIEKDAQIAADVIEEVDVEDVATVNTHEERNDYHGFEADVFSDEIDISATQL</sequence>
<evidence type="ECO:0000313" key="2">
    <source>
        <dbReference type="Proteomes" id="UP000828251"/>
    </source>
</evidence>
<protein>
    <submittedName>
        <fullName evidence="1">Uncharacterized protein</fullName>
    </submittedName>
</protein>
<accession>A0A9D4AFY1</accession>
<name>A0A9D4AFY1_9ROSI</name>
<gene>
    <name evidence="1" type="ORF">J1N35_004272</name>
</gene>